<dbReference type="Gene3D" id="3.40.50.2300">
    <property type="match status" value="2"/>
</dbReference>
<dbReference type="CDD" id="cd01574">
    <property type="entry name" value="PBP1_LacI"/>
    <property type="match status" value="1"/>
</dbReference>
<keyword evidence="1" id="KW-0805">Transcription regulation</keyword>
<keyword evidence="3" id="KW-0804">Transcription</keyword>
<dbReference type="GO" id="GO:0003700">
    <property type="term" value="F:DNA-binding transcription factor activity"/>
    <property type="evidence" value="ECO:0007669"/>
    <property type="project" value="TreeGrafter"/>
</dbReference>
<feature type="domain" description="HTH lacI-type" evidence="5">
    <location>
        <begin position="10"/>
        <end position="64"/>
    </location>
</feature>
<dbReference type="OrthoDB" id="9785139at2"/>
<accession>A0A2C8ZAF6</accession>
<dbReference type="PROSITE" id="PS50932">
    <property type="entry name" value="HTH_LACI_2"/>
    <property type="match status" value="1"/>
</dbReference>
<dbReference type="SMART" id="SM00354">
    <property type="entry name" value="HTH_LACI"/>
    <property type="match status" value="1"/>
</dbReference>
<sequence>MTALTGGPRANIRQVAALAGVSHMTVSRVLNDHPSIAPATRERVLVVMRELNYRPNSAARALASRKSSRIGVVVDSVIEFGPASTLRAIEDAAHDRGYTVSSFAVSADRAVTAHDALVSLMAIGIDALCLITPRTSSIDLLREVSSGIPTLVVKAEPEDDFFTVSVDQRMGAALAAQHLIDLGHREMLHLAGPLDWLDARGRERAWREHLERAGLRAREPVVGDWTSDSGYAFGSVVEPDFTAVFAANDRMALGLIHAFTERGIRVPQDVSVVGFDDVPDARHLLPPLTTVRQDFRALGTLGVATLLAELESDDVPQRSLIEPELVVRQSTAPPRLAILPHSRGLPPDDVNGNINARE</sequence>
<dbReference type="InterPro" id="IPR010982">
    <property type="entry name" value="Lambda_DNA-bd_dom_sf"/>
</dbReference>
<keyword evidence="7" id="KW-1185">Reference proteome</keyword>
<name>A0A2C8ZAF6_9MICO</name>
<proteinExistence type="predicted"/>
<dbReference type="AlphaFoldDB" id="A0A2C8ZAF6"/>
<dbReference type="SUPFAM" id="SSF53822">
    <property type="entry name" value="Periplasmic binding protein-like I"/>
    <property type="match status" value="1"/>
</dbReference>
<evidence type="ECO:0000256" key="2">
    <source>
        <dbReference type="ARBA" id="ARBA00023125"/>
    </source>
</evidence>
<evidence type="ECO:0000256" key="4">
    <source>
        <dbReference type="SAM" id="MobiDB-lite"/>
    </source>
</evidence>
<dbReference type="SUPFAM" id="SSF47413">
    <property type="entry name" value="lambda repressor-like DNA-binding domains"/>
    <property type="match status" value="1"/>
</dbReference>
<dbReference type="RefSeq" id="WP_097060302.1">
    <property type="nucleotide sequence ID" value="NZ_BMLC01000001.1"/>
</dbReference>
<dbReference type="InterPro" id="IPR046335">
    <property type="entry name" value="LacI/GalR-like_sensor"/>
</dbReference>
<evidence type="ECO:0000256" key="3">
    <source>
        <dbReference type="ARBA" id="ARBA00023163"/>
    </source>
</evidence>
<evidence type="ECO:0000256" key="1">
    <source>
        <dbReference type="ARBA" id="ARBA00023015"/>
    </source>
</evidence>
<dbReference type="PANTHER" id="PTHR30146:SF109">
    <property type="entry name" value="HTH-TYPE TRANSCRIPTIONAL REGULATOR GALS"/>
    <property type="match status" value="1"/>
</dbReference>
<evidence type="ECO:0000259" key="5">
    <source>
        <dbReference type="PROSITE" id="PS50932"/>
    </source>
</evidence>
<dbReference type="InterPro" id="IPR000843">
    <property type="entry name" value="HTH_LacI"/>
</dbReference>
<feature type="region of interest" description="Disordered" evidence="4">
    <location>
        <begin position="337"/>
        <end position="358"/>
    </location>
</feature>
<keyword evidence="2" id="KW-0238">DNA-binding</keyword>
<dbReference type="PANTHER" id="PTHR30146">
    <property type="entry name" value="LACI-RELATED TRANSCRIPTIONAL REPRESSOR"/>
    <property type="match status" value="1"/>
</dbReference>
<protein>
    <submittedName>
        <fullName evidence="6">Transcriptional regulator, LacI family</fullName>
    </submittedName>
</protein>
<evidence type="ECO:0000313" key="6">
    <source>
        <dbReference type="EMBL" id="SOE60983.1"/>
    </source>
</evidence>
<dbReference type="GO" id="GO:0000976">
    <property type="term" value="F:transcription cis-regulatory region binding"/>
    <property type="evidence" value="ECO:0007669"/>
    <property type="project" value="TreeGrafter"/>
</dbReference>
<dbReference type="Pfam" id="PF00356">
    <property type="entry name" value="LacI"/>
    <property type="match status" value="1"/>
</dbReference>
<evidence type="ECO:0000313" key="7">
    <source>
        <dbReference type="Proteomes" id="UP000219440"/>
    </source>
</evidence>
<dbReference type="Pfam" id="PF13377">
    <property type="entry name" value="Peripla_BP_3"/>
    <property type="match status" value="1"/>
</dbReference>
<dbReference type="Gene3D" id="1.10.260.40">
    <property type="entry name" value="lambda repressor-like DNA-binding domains"/>
    <property type="match status" value="1"/>
</dbReference>
<dbReference type="Proteomes" id="UP000219440">
    <property type="component" value="Unassembled WGS sequence"/>
</dbReference>
<gene>
    <name evidence="6" type="ORF">SAMN06296378_1185</name>
</gene>
<reference evidence="6 7" key="1">
    <citation type="submission" date="2017-09" db="EMBL/GenBank/DDBJ databases">
        <authorList>
            <person name="Ehlers B."/>
            <person name="Leendertz F.H."/>
        </authorList>
    </citation>
    <scope>NUCLEOTIDE SEQUENCE [LARGE SCALE GENOMIC DNA]</scope>
    <source>
        <strain evidence="6 7">CGMCC 1.05381</strain>
    </source>
</reference>
<dbReference type="CDD" id="cd01392">
    <property type="entry name" value="HTH_LacI"/>
    <property type="match status" value="1"/>
</dbReference>
<organism evidence="6 7">
    <name type="scientific">Salinibacterium xinjiangense</name>
    <dbReference type="NCBI Taxonomy" id="386302"/>
    <lineage>
        <taxon>Bacteria</taxon>
        <taxon>Bacillati</taxon>
        <taxon>Actinomycetota</taxon>
        <taxon>Actinomycetes</taxon>
        <taxon>Micrococcales</taxon>
        <taxon>Microbacteriaceae</taxon>
        <taxon>Salinibacterium</taxon>
    </lineage>
</organism>
<dbReference type="InterPro" id="IPR028082">
    <property type="entry name" value="Peripla_BP_I"/>
</dbReference>
<dbReference type="EMBL" id="OCST01000002">
    <property type="protein sequence ID" value="SOE60983.1"/>
    <property type="molecule type" value="Genomic_DNA"/>
</dbReference>